<organism evidence="4 5">
    <name type="scientific">Hymenobacter ginkgonis</name>
    <dbReference type="NCBI Taxonomy" id="2682976"/>
    <lineage>
        <taxon>Bacteria</taxon>
        <taxon>Pseudomonadati</taxon>
        <taxon>Bacteroidota</taxon>
        <taxon>Cytophagia</taxon>
        <taxon>Cytophagales</taxon>
        <taxon>Hymenobacteraceae</taxon>
        <taxon>Hymenobacter</taxon>
    </lineage>
</organism>
<feature type="chain" id="PRO_5029494329" evidence="2">
    <location>
        <begin position="22"/>
        <end position="148"/>
    </location>
</feature>
<feature type="signal peptide" evidence="2">
    <location>
        <begin position="1"/>
        <end position="21"/>
    </location>
</feature>
<keyword evidence="5" id="KW-1185">Reference proteome</keyword>
<evidence type="ECO:0000313" key="5">
    <source>
        <dbReference type="Proteomes" id="UP000441336"/>
    </source>
</evidence>
<dbReference type="Pfam" id="PF13778">
    <property type="entry name" value="DUF4174"/>
    <property type="match status" value="1"/>
</dbReference>
<accession>A0A7K1TDD2</accession>
<sequence>MPIRTWIFGGLVALALVPALAATSALPPGLAQTLRASRWKQRVLLIGAPSATQADFQRQKTLLATEANGLAERDFQVLEVLYDQLSPADRQYWQQQLGQALAGFVVVLVGKDGGVKQTSARPLPPAALFSTVDKMPMRREEMGRKDKN</sequence>
<proteinExistence type="predicted"/>
<feature type="domain" description="DUF4174" evidence="3">
    <location>
        <begin position="34"/>
        <end position="141"/>
    </location>
</feature>
<protein>
    <submittedName>
        <fullName evidence="4">DUF4174 domain-containing protein</fullName>
    </submittedName>
</protein>
<dbReference type="InterPro" id="IPR025232">
    <property type="entry name" value="DUF4174"/>
</dbReference>
<name>A0A7K1TDD2_9BACT</name>
<dbReference type="RefSeq" id="WP_157564282.1">
    <property type="nucleotide sequence ID" value="NZ_WQKZ01000002.1"/>
</dbReference>
<evidence type="ECO:0000256" key="1">
    <source>
        <dbReference type="ARBA" id="ARBA00022729"/>
    </source>
</evidence>
<comment type="caution">
    <text evidence="4">The sequence shown here is derived from an EMBL/GenBank/DDBJ whole genome shotgun (WGS) entry which is preliminary data.</text>
</comment>
<gene>
    <name evidence="4" type="ORF">GO988_08765</name>
</gene>
<evidence type="ECO:0000313" key="4">
    <source>
        <dbReference type="EMBL" id="MVN76415.1"/>
    </source>
</evidence>
<evidence type="ECO:0000256" key="2">
    <source>
        <dbReference type="SAM" id="SignalP"/>
    </source>
</evidence>
<dbReference type="EMBL" id="WQKZ01000002">
    <property type="protein sequence ID" value="MVN76415.1"/>
    <property type="molecule type" value="Genomic_DNA"/>
</dbReference>
<dbReference type="AlphaFoldDB" id="A0A7K1TDD2"/>
<keyword evidence="1 2" id="KW-0732">Signal</keyword>
<reference evidence="4 5" key="1">
    <citation type="submission" date="2019-12" db="EMBL/GenBank/DDBJ databases">
        <title>Hymenobacter sp. HMF4947 Genome sequencing and assembly.</title>
        <authorList>
            <person name="Kang H."/>
            <person name="Cha I."/>
            <person name="Kim H."/>
            <person name="Joh K."/>
        </authorList>
    </citation>
    <scope>NUCLEOTIDE SEQUENCE [LARGE SCALE GENOMIC DNA]</scope>
    <source>
        <strain evidence="4 5">HMF4947</strain>
    </source>
</reference>
<evidence type="ECO:0000259" key="3">
    <source>
        <dbReference type="Pfam" id="PF13778"/>
    </source>
</evidence>
<dbReference type="Proteomes" id="UP000441336">
    <property type="component" value="Unassembled WGS sequence"/>
</dbReference>